<keyword evidence="2" id="KW-1185">Reference proteome</keyword>
<name>A0A1X9WGB9_9ALPH</name>
<organism evidence="1 2">
    <name type="scientific">Macacine alphaherpesvirus 3</name>
    <dbReference type="NCBI Taxonomy" id="2845555"/>
    <lineage>
        <taxon>Viruses</taxon>
        <taxon>Duplodnaviria</taxon>
        <taxon>Heunggongvirae</taxon>
        <taxon>Peploviricota</taxon>
        <taxon>Herviviricetes</taxon>
        <taxon>Herpesvirales</taxon>
        <taxon>Orthoherpesviridae</taxon>
        <taxon>Alphaherpesvirinae</taxon>
        <taxon>Simplexvirus</taxon>
        <taxon>Simplexvirus macacinealpha3</taxon>
    </lineage>
</organism>
<gene>
    <name evidence="1" type="primary">UL8</name>
</gene>
<dbReference type="GO" id="GO:0004386">
    <property type="term" value="F:helicase activity"/>
    <property type="evidence" value="ECO:0007669"/>
    <property type="project" value="UniProtKB-KW"/>
</dbReference>
<sequence>MGDAGLVWAEESICAVTLYTAWLPPRTRDRLHVLLYLLCRDARGDGVARFAEVSIPSTELQAFYGPAELSAAGAVAAARAAASPAAAPLETLNDPVLWRALYACALAAMERELGRAVLFAPARVAWDRRTGLVARIEGLPSGRAPAPRGAALRVDAKIAADPLALAAHVAARPGARLAWARLAAIQDTPQCASAASLTVRIDTGATRFAREYTTLTFPPVRREGAVADVFEVREAVLRPRGHAQAVTARVLVPRGYEYFAVPAEGFSAPALVALFRQWYLTVHAGPGALPPIFAFLGPEFEPRGGAADHFSVLGFPGWATMKVPGDAAAAAPEVLAAHAELAGAWPAAGARALAPARAWAAVGAAAIGRLPPAPRRSATTGLRLLDPPAVIGPVCVARFRFPDLEPRLLAALYELSLGGGPRPADPRDPLVRGARRWRDLAEGGGASERRPWAREVLALAADEVRGENPVVARALDGILSAVGLRLEEAAGAADMAVCGYGGGRLWGVLNVDPRDAGGAGPAAAERARAALAESASAALEEWGLRADGRPPLVLEGTYTHAVLWSQTGAWFWNADTDEDRLEGFPLRGPAYAAAAAITRRALRAVVAAGSEGGGGAEEARRAADDACERLVLEAFGRRLDAEYWGVAETPSDRGDPLPATALRGGALLDAERYERRFVRVCGGPDGGPVPVPIDLYPRPLVLPPIDCAHHLREVLVEVEAVFGGALRGLWGEGCGFSYPFEERALFMFDPSGAAGAHGGAGKGPGPQSSACI</sequence>
<keyword evidence="1" id="KW-0067">ATP-binding</keyword>
<keyword evidence="1" id="KW-0347">Helicase</keyword>
<accession>A0A1X9WGB9</accession>
<dbReference type="GO" id="GO:0019079">
    <property type="term" value="P:viral genome replication"/>
    <property type="evidence" value="ECO:0007669"/>
    <property type="project" value="InterPro"/>
</dbReference>
<dbReference type="InterPro" id="IPR004996">
    <property type="entry name" value="HSV_HEPA"/>
</dbReference>
<dbReference type="HAMAP" id="MF_04010">
    <property type="entry name" value="HSV_HEPA"/>
    <property type="match status" value="1"/>
</dbReference>
<reference evidence="1 2" key="1">
    <citation type="journal article" date="2017" name="Virology">
        <title>Genome sequence variation among isolates of monkey B virus (Macacine alphaherpesvirus 1) from captive macaques.</title>
        <authorList>
            <person name="Eberle R."/>
            <person name="Maxwell L.K."/>
            <person name="Nicholson S."/>
            <person name="Black D."/>
            <person name="Jones-Engel L."/>
        </authorList>
    </citation>
    <scope>NUCLEOTIDE SEQUENCE [LARGE SCALE GENOMIC DNA]</scope>
    <source>
        <strain evidence="1">KQ</strain>
    </source>
</reference>
<keyword evidence="1" id="KW-0378">Hydrolase</keyword>
<dbReference type="Proteomes" id="UP000679841">
    <property type="component" value="Segment"/>
</dbReference>
<evidence type="ECO:0000313" key="1">
    <source>
        <dbReference type="EMBL" id="ARS01794.1"/>
    </source>
</evidence>
<proteinExistence type="inferred from homology"/>
<dbReference type="KEGG" id="vg:80535141"/>
<evidence type="ECO:0000313" key="2">
    <source>
        <dbReference type="Proteomes" id="UP000679841"/>
    </source>
</evidence>
<dbReference type="EMBL" id="KY628970">
    <property type="protein sequence ID" value="ARS01794.1"/>
    <property type="molecule type" value="Genomic_DNA"/>
</dbReference>
<protein>
    <submittedName>
        <fullName evidence="1">Helicase-primase subunit</fullName>
    </submittedName>
</protein>
<keyword evidence="1" id="KW-0547">Nucleotide-binding</keyword>
<dbReference type="Pfam" id="PF03324">
    <property type="entry name" value="Herpes_HEPA"/>
    <property type="match status" value="1"/>
</dbReference>